<dbReference type="GO" id="GO:0005524">
    <property type="term" value="F:ATP binding"/>
    <property type="evidence" value="ECO:0007669"/>
    <property type="project" value="UniProtKB-KW"/>
</dbReference>
<dbReference type="SMART" id="SM00388">
    <property type="entry name" value="HisKA"/>
    <property type="match status" value="1"/>
</dbReference>
<evidence type="ECO:0000259" key="10">
    <source>
        <dbReference type="PROSITE" id="PS50109"/>
    </source>
</evidence>
<evidence type="ECO:0000259" key="12">
    <source>
        <dbReference type="PROSITE" id="PS50112"/>
    </source>
</evidence>
<keyword evidence="3 9" id="KW-0597">Phosphoprotein</keyword>
<dbReference type="InterPro" id="IPR003661">
    <property type="entry name" value="HisK_dim/P_dom"/>
</dbReference>
<dbReference type="SUPFAM" id="SSF52172">
    <property type="entry name" value="CheY-like"/>
    <property type="match status" value="1"/>
</dbReference>
<keyword evidence="4" id="KW-0808">Transferase</keyword>
<feature type="domain" description="Histidine kinase" evidence="10">
    <location>
        <begin position="322"/>
        <end position="543"/>
    </location>
</feature>
<comment type="catalytic activity">
    <reaction evidence="1">
        <text>ATP + protein L-histidine = ADP + protein N-phospho-L-histidine.</text>
        <dbReference type="EC" id="2.7.13.3"/>
    </reaction>
</comment>
<dbReference type="InterPro" id="IPR001789">
    <property type="entry name" value="Sig_transdc_resp-reg_receiver"/>
</dbReference>
<dbReference type="SUPFAM" id="SSF55874">
    <property type="entry name" value="ATPase domain of HSP90 chaperone/DNA topoisomerase II/histidine kinase"/>
    <property type="match status" value="1"/>
</dbReference>
<evidence type="ECO:0000256" key="8">
    <source>
        <dbReference type="ARBA" id="ARBA00023012"/>
    </source>
</evidence>
<dbReference type="EC" id="2.7.13.3" evidence="2"/>
<dbReference type="InterPro" id="IPR036890">
    <property type="entry name" value="HATPase_C_sf"/>
</dbReference>
<dbReference type="Gene3D" id="3.30.565.10">
    <property type="entry name" value="Histidine kinase-like ATPase, C-terminal domain"/>
    <property type="match status" value="1"/>
</dbReference>
<evidence type="ECO:0000256" key="9">
    <source>
        <dbReference type="PROSITE-ProRule" id="PRU00169"/>
    </source>
</evidence>
<dbReference type="GO" id="GO:0000155">
    <property type="term" value="F:phosphorelay sensor kinase activity"/>
    <property type="evidence" value="ECO:0007669"/>
    <property type="project" value="InterPro"/>
</dbReference>
<dbReference type="CDD" id="cd00156">
    <property type="entry name" value="REC"/>
    <property type="match status" value="1"/>
</dbReference>
<sequence length="682" mass="77005">MLTYYKGLAACSKELISGRPNAFVRVLHELLVVTQADSVSFYENFVDADDRLCARNVHLLMNQGIDSPERASAKVWFAYEDLASEWEAALGQGEIVIVDQGCGGEFENEKFKANKTAFSLLVPLFTGNHWHGFIGFEALSPTRSWQPMDIEFLTTAAEMVGGYIEKEFYISALIKSEERYRSIIENIDEGYYEIDLLGVFTFVNRRLCRMTRRTRDRFLGMNFKEVVNPETAKLIKEVAKNVYETGMPSGLNQTRVIRADGSVVVYEHSIALIEDAQGKKKGFRGIVRDATQSLDQEKKRKALEEKYFQVEKLESIATLAGGLAHEFNNLLMGIQGNTSLLLVKYHSHPMISDKIKNIERCIKRGAEVTNKLLGFARSGKYQETELDLNLLLKGVCDLFGRTRKDIRIFQNCNGDVRLVRGDSAQIEHVFLNLLLNSAQAMPGGGEIRIIVENHPVDEAFAFLHDAEPGEYVRITVSDTGTGMDAATRKRVFEPFFTTKERVRGTGLGLASVYGIVKNHSGMITLDSKRGEGTSFKVYLPACVYEQPARSAEEDFSDKQLLTILLVDDEKTVLDINIEILEVLGYRVIAAENSRDAVELFVENLDTVVLVIMDVIMPGRNGFETARLLREIKEDVKILFVSGFPKGHDQFEDVFKANEQFIQKPYTLEELNMVLNRVLENRR</sequence>
<dbReference type="InterPro" id="IPR004358">
    <property type="entry name" value="Sig_transdc_His_kin-like_C"/>
</dbReference>
<keyword evidence="15" id="KW-1185">Reference proteome</keyword>
<protein>
    <recommendedName>
        <fullName evidence="2">histidine kinase</fullName>
        <ecNumber evidence="2">2.7.13.3</ecNumber>
    </recommendedName>
</protein>
<accession>C0QJF1</accession>
<dbReference type="Pfam" id="PF02518">
    <property type="entry name" value="HATPase_c"/>
    <property type="match status" value="1"/>
</dbReference>
<dbReference type="SUPFAM" id="SSF47384">
    <property type="entry name" value="Homodimeric domain of signal transducing histidine kinase"/>
    <property type="match status" value="1"/>
</dbReference>
<dbReference type="InterPro" id="IPR029016">
    <property type="entry name" value="GAF-like_dom_sf"/>
</dbReference>
<dbReference type="Proteomes" id="UP000000442">
    <property type="component" value="Chromosome"/>
</dbReference>
<dbReference type="NCBIfam" id="TIGR00229">
    <property type="entry name" value="sensory_box"/>
    <property type="match status" value="1"/>
</dbReference>
<dbReference type="SMART" id="SM00091">
    <property type="entry name" value="PAS"/>
    <property type="match status" value="1"/>
</dbReference>
<dbReference type="SUPFAM" id="SSF55781">
    <property type="entry name" value="GAF domain-like"/>
    <property type="match status" value="1"/>
</dbReference>
<dbReference type="Pfam" id="PF00072">
    <property type="entry name" value="Response_reg"/>
    <property type="match status" value="1"/>
</dbReference>
<dbReference type="PROSITE" id="PS50112">
    <property type="entry name" value="PAS"/>
    <property type="match status" value="1"/>
</dbReference>
<dbReference type="InterPro" id="IPR036097">
    <property type="entry name" value="HisK_dim/P_sf"/>
</dbReference>
<evidence type="ECO:0000259" key="13">
    <source>
        <dbReference type="PROSITE" id="PS50113"/>
    </source>
</evidence>
<dbReference type="InterPro" id="IPR035965">
    <property type="entry name" value="PAS-like_dom_sf"/>
</dbReference>
<evidence type="ECO:0000256" key="3">
    <source>
        <dbReference type="ARBA" id="ARBA00022553"/>
    </source>
</evidence>
<evidence type="ECO:0000313" key="15">
    <source>
        <dbReference type="Proteomes" id="UP000000442"/>
    </source>
</evidence>
<dbReference type="InterPro" id="IPR003018">
    <property type="entry name" value="GAF"/>
</dbReference>
<dbReference type="PROSITE" id="PS50113">
    <property type="entry name" value="PAC"/>
    <property type="match status" value="1"/>
</dbReference>
<name>C0QJF1_DESAH</name>
<dbReference type="PANTHER" id="PTHR43065:SF46">
    <property type="entry name" value="C4-DICARBOXYLATE TRANSPORT SENSOR PROTEIN DCTB"/>
    <property type="match status" value="1"/>
</dbReference>
<dbReference type="Pfam" id="PF00989">
    <property type="entry name" value="PAS"/>
    <property type="match status" value="1"/>
</dbReference>
<dbReference type="InterPro" id="IPR003594">
    <property type="entry name" value="HATPase_dom"/>
</dbReference>
<dbReference type="STRING" id="177437.HRM2_28760"/>
<keyword evidence="8" id="KW-0902">Two-component regulatory system</keyword>
<dbReference type="PRINTS" id="PR00344">
    <property type="entry name" value="BCTRLSENSOR"/>
</dbReference>
<dbReference type="InterPro" id="IPR005467">
    <property type="entry name" value="His_kinase_dom"/>
</dbReference>
<dbReference type="Gene3D" id="3.30.450.40">
    <property type="match status" value="1"/>
</dbReference>
<evidence type="ECO:0000256" key="7">
    <source>
        <dbReference type="ARBA" id="ARBA00022840"/>
    </source>
</evidence>
<organism evidence="14 15">
    <name type="scientific">Desulforapulum autotrophicum (strain ATCC 43914 / DSM 3382 / VKM B-1955 / HRM2)</name>
    <name type="common">Desulfobacterium autotrophicum</name>
    <dbReference type="NCBI Taxonomy" id="177437"/>
    <lineage>
        <taxon>Bacteria</taxon>
        <taxon>Pseudomonadati</taxon>
        <taxon>Thermodesulfobacteriota</taxon>
        <taxon>Desulfobacteria</taxon>
        <taxon>Desulfobacterales</taxon>
        <taxon>Desulfobacteraceae</taxon>
        <taxon>Desulforapulum</taxon>
    </lineage>
</organism>
<feature type="domain" description="Response regulatory" evidence="11">
    <location>
        <begin position="562"/>
        <end position="678"/>
    </location>
</feature>
<evidence type="ECO:0000256" key="4">
    <source>
        <dbReference type="ARBA" id="ARBA00022679"/>
    </source>
</evidence>
<feature type="modified residue" description="4-aspartylphosphate" evidence="9">
    <location>
        <position position="613"/>
    </location>
</feature>
<evidence type="ECO:0000256" key="1">
    <source>
        <dbReference type="ARBA" id="ARBA00000085"/>
    </source>
</evidence>
<evidence type="ECO:0000256" key="5">
    <source>
        <dbReference type="ARBA" id="ARBA00022741"/>
    </source>
</evidence>
<dbReference type="HOGENOM" id="CLU_000445_114_51_7"/>
<dbReference type="Gene3D" id="3.30.450.20">
    <property type="entry name" value="PAS domain"/>
    <property type="match status" value="1"/>
</dbReference>
<dbReference type="InterPro" id="IPR000014">
    <property type="entry name" value="PAS"/>
</dbReference>
<dbReference type="SMART" id="SM00387">
    <property type="entry name" value="HATPase_c"/>
    <property type="match status" value="1"/>
</dbReference>
<dbReference type="InterPro" id="IPR011006">
    <property type="entry name" value="CheY-like_superfamily"/>
</dbReference>
<dbReference type="PROSITE" id="PS50110">
    <property type="entry name" value="RESPONSE_REGULATORY"/>
    <property type="match status" value="1"/>
</dbReference>
<evidence type="ECO:0000256" key="2">
    <source>
        <dbReference type="ARBA" id="ARBA00012438"/>
    </source>
</evidence>
<keyword evidence="6 14" id="KW-0418">Kinase</keyword>
<dbReference type="PROSITE" id="PS50109">
    <property type="entry name" value="HIS_KIN"/>
    <property type="match status" value="1"/>
</dbReference>
<dbReference type="Gene3D" id="3.40.50.2300">
    <property type="match status" value="1"/>
</dbReference>
<evidence type="ECO:0000259" key="11">
    <source>
        <dbReference type="PROSITE" id="PS50110"/>
    </source>
</evidence>
<keyword evidence="7" id="KW-0067">ATP-binding</keyword>
<dbReference type="eggNOG" id="COG4191">
    <property type="taxonomic scope" value="Bacteria"/>
</dbReference>
<dbReference type="Gene3D" id="1.10.287.130">
    <property type="match status" value="1"/>
</dbReference>
<evidence type="ECO:0000313" key="14">
    <source>
        <dbReference type="EMBL" id="ACN15964.1"/>
    </source>
</evidence>
<dbReference type="Pfam" id="PF00512">
    <property type="entry name" value="HisKA"/>
    <property type="match status" value="1"/>
</dbReference>
<dbReference type="SMART" id="SM00448">
    <property type="entry name" value="REC"/>
    <property type="match status" value="1"/>
</dbReference>
<gene>
    <name evidence="14" type="ordered locus">HRM2_28760</name>
</gene>
<dbReference type="SUPFAM" id="SSF55785">
    <property type="entry name" value="PYP-like sensor domain (PAS domain)"/>
    <property type="match status" value="1"/>
</dbReference>
<dbReference type="EMBL" id="CP001087">
    <property type="protein sequence ID" value="ACN15964.1"/>
    <property type="molecule type" value="Genomic_DNA"/>
</dbReference>
<proteinExistence type="predicted"/>
<dbReference type="KEGG" id="dat:HRM2_28760"/>
<feature type="domain" description="PAS" evidence="12">
    <location>
        <begin position="176"/>
        <end position="246"/>
    </location>
</feature>
<dbReference type="GO" id="GO:0006355">
    <property type="term" value="P:regulation of DNA-templated transcription"/>
    <property type="evidence" value="ECO:0007669"/>
    <property type="project" value="InterPro"/>
</dbReference>
<dbReference type="CDD" id="cd00082">
    <property type="entry name" value="HisKA"/>
    <property type="match status" value="1"/>
</dbReference>
<dbReference type="eggNOG" id="COG2203">
    <property type="taxonomic scope" value="Bacteria"/>
</dbReference>
<dbReference type="Pfam" id="PF01590">
    <property type="entry name" value="GAF"/>
    <property type="match status" value="1"/>
</dbReference>
<dbReference type="eggNOG" id="COG0784">
    <property type="taxonomic scope" value="Bacteria"/>
</dbReference>
<dbReference type="InterPro" id="IPR000700">
    <property type="entry name" value="PAS-assoc_C"/>
</dbReference>
<dbReference type="AlphaFoldDB" id="C0QJF1"/>
<evidence type="ECO:0000256" key="6">
    <source>
        <dbReference type="ARBA" id="ARBA00022777"/>
    </source>
</evidence>
<dbReference type="PANTHER" id="PTHR43065">
    <property type="entry name" value="SENSOR HISTIDINE KINASE"/>
    <property type="match status" value="1"/>
</dbReference>
<keyword evidence="5" id="KW-0547">Nucleotide-binding</keyword>
<dbReference type="CDD" id="cd00130">
    <property type="entry name" value="PAS"/>
    <property type="match status" value="1"/>
</dbReference>
<reference evidence="14 15" key="1">
    <citation type="journal article" date="2009" name="Environ. Microbiol.">
        <title>Genome sequence of Desulfobacterium autotrophicum HRM2, a marine sulfate reducer oxidizing organic carbon completely to carbon dioxide.</title>
        <authorList>
            <person name="Strittmatter A.W."/>
            <person name="Liesegang H."/>
            <person name="Rabus R."/>
            <person name="Decker I."/>
            <person name="Amann J."/>
            <person name="Andres S."/>
            <person name="Henne A."/>
            <person name="Fricke W.F."/>
            <person name="Martinez-Arias R."/>
            <person name="Bartels D."/>
            <person name="Goesmann A."/>
            <person name="Krause L."/>
            <person name="Puehler A."/>
            <person name="Klenk H.P."/>
            <person name="Richter M."/>
            <person name="Schuler M."/>
            <person name="Gloeckner F.O."/>
            <person name="Meyerdierks A."/>
            <person name="Gottschalk G."/>
            <person name="Amann R."/>
        </authorList>
    </citation>
    <scope>NUCLEOTIDE SEQUENCE [LARGE SCALE GENOMIC DNA]</scope>
    <source>
        <strain evidence="15">ATCC 43914 / DSM 3382 / HRM2</strain>
    </source>
</reference>
<feature type="domain" description="PAC" evidence="13">
    <location>
        <begin position="250"/>
        <end position="302"/>
    </location>
</feature>
<dbReference type="InterPro" id="IPR013767">
    <property type="entry name" value="PAS_fold"/>
</dbReference>